<dbReference type="GO" id="GO:0004888">
    <property type="term" value="F:transmembrane signaling receptor activity"/>
    <property type="evidence" value="ECO:0007669"/>
    <property type="project" value="TreeGrafter"/>
</dbReference>
<evidence type="ECO:0000256" key="1">
    <source>
        <dbReference type="ARBA" id="ARBA00022481"/>
    </source>
</evidence>
<dbReference type="PANTHER" id="PTHR43531">
    <property type="entry name" value="PROTEIN ICFG"/>
    <property type="match status" value="1"/>
</dbReference>
<evidence type="ECO:0000259" key="5">
    <source>
        <dbReference type="PROSITE" id="PS50885"/>
    </source>
</evidence>
<dbReference type="InterPro" id="IPR003660">
    <property type="entry name" value="HAMP_dom"/>
</dbReference>
<sequence>MVMTKIRIPVALSVVVGAGLAMSLVIAALGAACAYMSSALAQTPLDAARALGDWTHVEQLARLQRVEHTMLIAIGSLSTCSVLLAFAGRRWLTAKVVRPLDDAMRAVNAIALGELSEKIVIDEATQARKLFTALERMQQGLVKTLSLVTHEAVALTDCATHISSQNLRLSSGTESQAAAIEQTAATTQQISEGVQRSAQTAAQTNRLAENASRLADANRTRVRAVIDAMDSIANDSRQISAAVSVINDLAFQTNILALNAAVEAARAGHQGKGFAVVAAEVRGLAQRSAGAAREIDALITSARSTIEQGTRLCADVGISMDDVVTATHEVVELSDDMSRSASEQSHGVQQLNLAIREIDSVTQQNAGMVQHLVEATDDLNGRARTLAHAVGAWKLSRGSV</sequence>
<gene>
    <name evidence="6" type="ORF">CRM94_07360</name>
</gene>
<dbReference type="Pfam" id="PF00015">
    <property type="entry name" value="MCPsignal"/>
    <property type="match status" value="1"/>
</dbReference>
<dbReference type="PROSITE" id="PS50885">
    <property type="entry name" value="HAMP"/>
    <property type="match status" value="1"/>
</dbReference>
<dbReference type="AlphaFoldDB" id="A0A2A7SEN6"/>
<feature type="domain" description="HAMP" evidence="5">
    <location>
        <begin position="94"/>
        <end position="146"/>
    </location>
</feature>
<evidence type="ECO:0000313" key="6">
    <source>
        <dbReference type="EMBL" id="PEH41978.1"/>
    </source>
</evidence>
<comment type="similarity">
    <text evidence="2">Belongs to the methyl-accepting chemotaxis (MCP) protein family.</text>
</comment>
<evidence type="ECO:0000256" key="2">
    <source>
        <dbReference type="ARBA" id="ARBA00029447"/>
    </source>
</evidence>
<dbReference type="InterPro" id="IPR004089">
    <property type="entry name" value="MCPsignal_dom"/>
</dbReference>
<dbReference type="PROSITE" id="PS50111">
    <property type="entry name" value="CHEMOTAXIS_TRANSDUC_2"/>
    <property type="match status" value="1"/>
</dbReference>
<dbReference type="GO" id="GO:0006935">
    <property type="term" value="P:chemotaxis"/>
    <property type="evidence" value="ECO:0007669"/>
    <property type="project" value="TreeGrafter"/>
</dbReference>
<keyword evidence="3" id="KW-0807">Transducer</keyword>
<dbReference type="CDD" id="cd11386">
    <property type="entry name" value="MCP_signal"/>
    <property type="match status" value="1"/>
</dbReference>
<evidence type="ECO:0000256" key="3">
    <source>
        <dbReference type="PROSITE-ProRule" id="PRU00284"/>
    </source>
</evidence>
<dbReference type="Gene3D" id="1.10.287.950">
    <property type="entry name" value="Methyl-accepting chemotaxis protein"/>
    <property type="match status" value="1"/>
</dbReference>
<dbReference type="SMART" id="SM00283">
    <property type="entry name" value="MA"/>
    <property type="match status" value="1"/>
</dbReference>
<dbReference type="SUPFAM" id="SSF58104">
    <property type="entry name" value="Methyl-accepting chemotaxis protein (MCP) signaling domain"/>
    <property type="match status" value="1"/>
</dbReference>
<comment type="caution">
    <text evidence="6">The sequence shown here is derived from an EMBL/GenBank/DDBJ whole genome shotgun (WGS) entry which is preliminary data.</text>
</comment>
<feature type="domain" description="Methyl-accepting transducer" evidence="4">
    <location>
        <begin position="151"/>
        <end position="380"/>
    </location>
</feature>
<evidence type="ECO:0000313" key="7">
    <source>
        <dbReference type="Proteomes" id="UP000220629"/>
    </source>
</evidence>
<dbReference type="RefSeq" id="WP_096752730.1">
    <property type="nucleotide sequence ID" value="NZ_CADEPO010000006.1"/>
</dbReference>
<dbReference type="InterPro" id="IPR051310">
    <property type="entry name" value="MCP_chemotaxis"/>
</dbReference>
<dbReference type="PROSITE" id="PS51257">
    <property type="entry name" value="PROKAR_LIPOPROTEIN"/>
    <property type="match status" value="1"/>
</dbReference>
<reference evidence="7" key="1">
    <citation type="submission" date="2017-09" db="EMBL/GenBank/DDBJ databases">
        <title>FDA dAtabase for Regulatory Grade micrObial Sequences (FDA-ARGOS): Supporting development and validation of Infectious Disease Dx tests.</title>
        <authorList>
            <person name="Minogue T."/>
            <person name="Wolcott M."/>
            <person name="Wasieloski L."/>
            <person name="Aguilar W."/>
            <person name="Moore D."/>
            <person name="Tallon L."/>
            <person name="Sadzewicz L."/>
            <person name="Ott S."/>
            <person name="Zhao X."/>
            <person name="Nagaraj S."/>
            <person name="Vavikolanu K."/>
            <person name="Aluvathingal J."/>
            <person name="Nadendla S."/>
            <person name="Sichtig H."/>
        </authorList>
    </citation>
    <scope>NUCLEOTIDE SEQUENCE [LARGE SCALE GENOMIC DNA]</scope>
    <source>
        <strain evidence="7">FDAARGOS_390</strain>
    </source>
</reference>
<name>A0A2A7SEN6_BURGA</name>
<dbReference type="GO" id="GO:0007165">
    <property type="term" value="P:signal transduction"/>
    <property type="evidence" value="ECO:0007669"/>
    <property type="project" value="UniProtKB-KW"/>
</dbReference>
<proteinExistence type="inferred from homology"/>
<keyword evidence="1" id="KW-0488">Methylation</keyword>
<dbReference type="PANTHER" id="PTHR43531:SF14">
    <property type="entry name" value="METHYL-ACCEPTING CHEMOTAXIS PROTEIN I-RELATED"/>
    <property type="match status" value="1"/>
</dbReference>
<protein>
    <submittedName>
        <fullName evidence="6">Chemotaxis protein</fullName>
    </submittedName>
</protein>
<organism evidence="6 7">
    <name type="scientific">Burkholderia gladioli</name>
    <name type="common">Pseudomonas marginata</name>
    <name type="synonym">Phytomonas marginata</name>
    <dbReference type="NCBI Taxonomy" id="28095"/>
    <lineage>
        <taxon>Bacteria</taxon>
        <taxon>Pseudomonadati</taxon>
        <taxon>Pseudomonadota</taxon>
        <taxon>Betaproteobacteria</taxon>
        <taxon>Burkholderiales</taxon>
        <taxon>Burkholderiaceae</taxon>
        <taxon>Burkholderia</taxon>
    </lineage>
</organism>
<accession>A0A2A7SEN6</accession>
<dbReference type="Proteomes" id="UP000220629">
    <property type="component" value="Unassembled WGS sequence"/>
</dbReference>
<dbReference type="EMBL" id="PDDY01000001">
    <property type="protein sequence ID" value="PEH41978.1"/>
    <property type="molecule type" value="Genomic_DNA"/>
</dbReference>
<dbReference type="GO" id="GO:0005886">
    <property type="term" value="C:plasma membrane"/>
    <property type="evidence" value="ECO:0007669"/>
    <property type="project" value="TreeGrafter"/>
</dbReference>
<evidence type="ECO:0000259" key="4">
    <source>
        <dbReference type="PROSITE" id="PS50111"/>
    </source>
</evidence>